<sequence>MLLNDTNDFLASDTDLRGVPIAAYICFQGLVVQLQAAREAHRALSPFTSHPHHLLHAIYLHLTSPPWLRGRARTSGSKAPTPKPVSRHEAVPCDTPALGVNVWRGPPSKPAINFVVPASSRLLRRSRSLRKGQKGQGRTVVEDGDVLGLKLSPSLDGHFLFRLRRVYSGHPTL</sequence>
<keyword evidence="2" id="KW-1185">Reference proteome</keyword>
<organism evidence="1 2">
    <name type="scientific">Athelia psychrophila</name>
    <dbReference type="NCBI Taxonomy" id="1759441"/>
    <lineage>
        <taxon>Eukaryota</taxon>
        <taxon>Fungi</taxon>
        <taxon>Dikarya</taxon>
        <taxon>Basidiomycota</taxon>
        <taxon>Agaricomycotina</taxon>
        <taxon>Agaricomycetes</taxon>
        <taxon>Agaricomycetidae</taxon>
        <taxon>Atheliales</taxon>
        <taxon>Atheliaceae</taxon>
        <taxon>Athelia</taxon>
    </lineage>
</organism>
<evidence type="ECO:0000313" key="2">
    <source>
        <dbReference type="Proteomes" id="UP000076532"/>
    </source>
</evidence>
<reference evidence="1 2" key="1">
    <citation type="journal article" date="2016" name="Mol. Biol. Evol.">
        <title>Comparative Genomics of Early-Diverging Mushroom-Forming Fungi Provides Insights into the Origins of Lignocellulose Decay Capabilities.</title>
        <authorList>
            <person name="Nagy L.G."/>
            <person name="Riley R."/>
            <person name="Tritt A."/>
            <person name="Adam C."/>
            <person name="Daum C."/>
            <person name="Floudas D."/>
            <person name="Sun H."/>
            <person name="Yadav J.S."/>
            <person name="Pangilinan J."/>
            <person name="Larsson K.H."/>
            <person name="Matsuura K."/>
            <person name="Barry K."/>
            <person name="Labutti K."/>
            <person name="Kuo R."/>
            <person name="Ohm R.A."/>
            <person name="Bhattacharya S.S."/>
            <person name="Shirouzu T."/>
            <person name="Yoshinaga Y."/>
            <person name="Martin F.M."/>
            <person name="Grigoriev I.V."/>
            <person name="Hibbett D.S."/>
        </authorList>
    </citation>
    <scope>NUCLEOTIDE SEQUENCE [LARGE SCALE GENOMIC DNA]</scope>
    <source>
        <strain evidence="1 2">CBS 109695</strain>
    </source>
</reference>
<evidence type="ECO:0000313" key="1">
    <source>
        <dbReference type="EMBL" id="KZP02932.1"/>
    </source>
</evidence>
<gene>
    <name evidence="1" type="ORF">FIBSPDRAFT_969470</name>
</gene>
<dbReference type="EMBL" id="KV418233">
    <property type="protein sequence ID" value="KZP02932.1"/>
    <property type="molecule type" value="Genomic_DNA"/>
</dbReference>
<proteinExistence type="predicted"/>
<dbReference type="Proteomes" id="UP000076532">
    <property type="component" value="Unassembled WGS sequence"/>
</dbReference>
<protein>
    <submittedName>
        <fullName evidence="1">Uncharacterized protein</fullName>
    </submittedName>
</protein>
<accession>A0A167TH28</accession>
<name>A0A167TH28_9AGAM</name>
<dbReference type="AlphaFoldDB" id="A0A167TH28"/>